<proteinExistence type="predicted"/>
<reference evidence="6" key="2">
    <citation type="submission" date="2019-08" db="EMBL/GenBank/DDBJ databases">
        <authorList>
            <person name="Im W.-T."/>
        </authorList>
    </citation>
    <scope>NUCLEOTIDE SEQUENCE</scope>
    <source>
        <strain evidence="6">BR7-21</strain>
    </source>
</reference>
<keyword evidence="8" id="KW-1185">Reference proteome</keyword>
<feature type="compositionally biased region" description="Polar residues" evidence="1">
    <location>
        <begin position="65"/>
        <end position="75"/>
    </location>
</feature>
<dbReference type="SUPFAM" id="SSF46689">
    <property type="entry name" value="Homeodomain-like"/>
    <property type="match status" value="1"/>
</dbReference>
<dbReference type="PANTHER" id="PTHR35004">
    <property type="entry name" value="TRANSPOSASE RV3428C-RELATED"/>
    <property type="match status" value="1"/>
</dbReference>
<dbReference type="InterPro" id="IPR012337">
    <property type="entry name" value="RNaseH-like_sf"/>
</dbReference>
<dbReference type="EMBL" id="CP042430">
    <property type="protein sequence ID" value="QEC50030.1"/>
    <property type="molecule type" value="Genomic_DNA"/>
</dbReference>
<feature type="region of interest" description="Disordered" evidence="1">
    <location>
        <begin position="298"/>
        <end position="322"/>
    </location>
</feature>
<dbReference type="RefSeq" id="WP_146915057.1">
    <property type="nucleotide sequence ID" value="NZ_CP042430.1"/>
</dbReference>
<dbReference type="EMBL" id="CP042430">
    <property type="protein sequence ID" value="QEC48705.1"/>
    <property type="molecule type" value="Genomic_DNA"/>
</dbReference>
<dbReference type="GO" id="GO:0003676">
    <property type="term" value="F:nucleic acid binding"/>
    <property type="evidence" value="ECO:0007669"/>
    <property type="project" value="InterPro"/>
</dbReference>
<dbReference type="InterPro" id="IPR001584">
    <property type="entry name" value="Integrase_cat-core"/>
</dbReference>
<dbReference type="GO" id="GO:0015074">
    <property type="term" value="P:DNA integration"/>
    <property type="evidence" value="ECO:0007669"/>
    <property type="project" value="InterPro"/>
</dbReference>
<dbReference type="KEGG" id="bsol:FSW04_14750"/>
<sequence length="322" mass="37229">MQCKRRWLPSWQRVELVDWCLGEGLPRRQAAARRRVSVSTVQYWIDRYRNASDAERASGAWAQDRPSTPHRQPTRSSDELHDRVCQARTRTGWGPRLIASELGIAHATVSRCLKRRGMSRQPPAPREAVQRFEWPCPGALIQNDVKRFARFSSPGHAVTGNRHRTGAEKRQRVGYEFAHSAIDDHSRLAYTELHRDEKAATVIGFTERAIAFFAAHGIIIERWQTDNAWTYTHNKALAALFDSHGIRHRTIAPRTPRHNGKVERYQQTLKREWGLGQRYRSSDARAAALPHWLHHYNNERNHSSLGNRPPITRVRNDLRQNS</sequence>
<dbReference type="Gene3D" id="3.30.420.10">
    <property type="entry name" value="Ribonuclease H-like superfamily/Ribonuclease H"/>
    <property type="match status" value="1"/>
</dbReference>
<feature type="region of interest" description="Disordered" evidence="1">
    <location>
        <begin position="55"/>
        <end position="82"/>
    </location>
</feature>
<evidence type="ECO:0000313" key="8">
    <source>
        <dbReference type="Proteomes" id="UP000321805"/>
    </source>
</evidence>
<evidence type="ECO:0000313" key="4">
    <source>
        <dbReference type="EMBL" id="QEC47100.1"/>
    </source>
</evidence>
<evidence type="ECO:0000313" key="5">
    <source>
        <dbReference type="EMBL" id="QEC48239.1"/>
    </source>
</evidence>
<dbReference type="PANTHER" id="PTHR35004:SF7">
    <property type="entry name" value="INTEGRASE PROTEIN"/>
    <property type="match status" value="1"/>
</dbReference>
<dbReference type="KEGG" id="bsol:FSW04_00295"/>
<dbReference type="InterPro" id="IPR009057">
    <property type="entry name" value="Homeodomain-like_sf"/>
</dbReference>
<dbReference type="KEGG" id="bsol:FSW04_22295"/>
<evidence type="ECO:0000313" key="3">
    <source>
        <dbReference type="EMBL" id="QEC46157.1"/>
    </source>
</evidence>
<evidence type="ECO:0000256" key="1">
    <source>
        <dbReference type="SAM" id="MobiDB-lite"/>
    </source>
</evidence>
<dbReference type="EMBL" id="CP042430">
    <property type="protein sequence ID" value="QEC47100.1"/>
    <property type="molecule type" value="Genomic_DNA"/>
</dbReference>
<dbReference type="NCBIfam" id="NF033577">
    <property type="entry name" value="transpos_IS481"/>
    <property type="match status" value="1"/>
</dbReference>
<organism evidence="6 8">
    <name type="scientific">Baekduia soli</name>
    <dbReference type="NCBI Taxonomy" id="496014"/>
    <lineage>
        <taxon>Bacteria</taxon>
        <taxon>Bacillati</taxon>
        <taxon>Actinomycetota</taxon>
        <taxon>Thermoleophilia</taxon>
        <taxon>Solirubrobacterales</taxon>
        <taxon>Baekduiaceae</taxon>
        <taxon>Baekduia</taxon>
    </lineage>
</organism>
<dbReference type="Pfam" id="PF13565">
    <property type="entry name" value="HTH_32"/>
    <property type="match status" value="1"/>
</dbReference>
<evidence type="ECO:0000313" key="6">
    <source>
        <dbReference type="EMBL" id="QEC48705.1"/>
    </source>
</evidence>
<dbReference type="PROSITE" id="PS50994">
    <property type="entry name" value="INTEGRASE"/>
    <property type="match status" value="1"/>
</dbReference>
<dbReference type="OrthoDB" id="568335at2"/>
<dbReference type="Pfam" id="PF13683">
    <property type="entry name" value="rve_3"/>
    <property type="match status" value="1"/>
</dbReference>
<dbReference type="KEGG" id="bsol:FSW04_12130"/>
<dbReference type="Proteomes" id="UP000321805">
    <property type="component" value="Chromosome"/>
</dbReference>
<evidence type="ECO:0000259" key="2">
    <source>
        <dbReference type="PROSITE" id="PS50994"/>
    </source>
</evidence>
<feature type="domain" description="Integrase catalytic" evidence="2">
    <location>
        <begin position="131"/>
        <end position="317"/>
    </location>
</feature>
<dbReference type="KEGG" id="bsol:FSW04_05520"/>
<accession>A0A5B8U716</accession>
<dbReference type="InterPro" id="IPR036397">
    <property type="entry name" value="RNaseH_sf"/>
</dbReference>
<dbReference type="SUPFAM" id="SSF53098">
    <property type="entry name" value="Ribonuclease H-like"/>
    <property type="match status" value="1"/>
</dbReference>
<reference evidence="6 8" key="1">
    <citation type="journal article" date="2018" name="J. Microbiol.">
        <title>Baekduia soli gen. nov., sp. nov., a novel bacterium isolated from the soil of Baekdu Mountain and proposal of a novel family name, Baekduiaceae fam. nov.</title>
        <authorList>
            <person name="An D.S."/>
            <person name="Siddiqi M.Z."/>
            <person name="Kim K.H."/>
            <person name="Yu H.S."/>
            <person name="Im W.T."/>
        </authorList>
    </citation>
    <scope>NUCLEOTIDE SEQUENCE [LARGE SCALE GENOMIC DNA]</scope>
    <source>
        <strain evidence="6 8">BR7-21</strain>
    </source>
</reference>
<gene>
    <name evidence="3" type="ORF">FSW04_00295</name>
    <name evidence="4" type="ORF">FSW04_05520</name>
    <name evidence="5" type="ORF">FSW04_12130</name>
    <name evidence="6" type="ORF">FSW04_14750</name>
    <name evidence="7" type="ORF">FSW04_22295</name>
</gene>
<dbReference type="EMBL" id="CP042430">
    <property type="protein sequence ID" value="QEC48239.1"/>
    <property type="molecule type" value="Genomic_DNA"/>
</dbReference>
<protein>
    <submittedName>
        <fullName evidence="6">IS481 family transposase</fullName>
    </submittedName>
</protein>
<evidence type="ECO:0000313" key="7">
    <source>
        <dbReference type="EMBL" id="QEC50030.1"/>
    </source>
</evidence>
<dbReference type="EMBL" id="CP042430">
    <property type="protein sequence ID" value="QEC46157.1"/>
    <property type="molecule type" value="Genomic_DNA"/>
</dbReference>
<name>A0A5B8U716_9ACTN</name>
<dbReference type="AlphaFoldDB" id="A0A5B8U716"/>
<dbReference type="InterPro" id="IPR047656">
    <property type="entry name" value="IS481-like_transpos"/>
</dbReference>